<dbReference type="OrthoDB" id="3565018at2759"/>
<evidence type="ECO:0000259" key="1">
    <source>
        <dbReference type="Pfam" id="PF24476"/>
    </source>
</evidence>
<feature type="domain" description="DUF7580" evidence="1">
    <location>
        <begin position="361"/>
        <end position="604"/>
    </location>
</feature>
<dbReference type="PANTHER" id="PTHR35186">
    <property type="entry name" value="ANK_REP_REGION DOMAIN-CONTAINING PROTEIN"/>
    <property type="match status" value="1"/>
</dbReference>
<dbReference type="PANTHER" id="PTHR35186:SF4">
    <property type="entry name" value="PRION-INHIBITION AND PROPAGATION HELO DOMAIN-CONTAINING PROTEIN"/>
    <property type="match status" value="1"/>
</dbReference>
<evidence type="ECO:0000313" key="2">
    <source>
        <dbReference type="EMBL" id="KAH7310915.1"/>
    </source>
</evidence>
<evidence type="ECO:0000313" key="3">
    <source>
        <dbReference type="Proteomes" id="UP000813444"/>
    </source>
</evidence>
<comment type="caution">
    <text evidence="2">The sequence shown here is derived from an EMBL/GenBank/DDBJ whole genome shotgun (WGS) entry which is preliminary data.</text>
</comment>
<sequence>MSGLEVVGAVLGTIPLIISAVEHYERVIHTVHVLRRRAKVMHALARSLRTEQRILENTCETLLGGIVPADGIKPLLAEPFGPLWQDDKIRLEVDRRLNYTAGDFRDLVKDLMEALQELRIKLDLGSDMEVQKDESTVGKREVLKFVAIALTVTQHEDAVAKIADTNRKLETLLQGNLRNETFRTQTSKSSLFSLLQAVSWSIYNALRLSLACSCAPSHAINLGLPAPLVIKGQDVESVVRKLDFHLVFANEPQDSKGKGRSTWAWDEVLLRIADWPSKTTQPQPQSVPACPTPKTIKAKKSQGVRFMDDLPFVSNILSPSATLIQARTQRAYPLQTLTLKVGDQGKGALIRPDYVSEEPRQLSNLCDSFGKKPQSQTPRAFYGYITDGLANTSRRFGVYYLNSADDNDTFLAVSLRGLLERKLKPPLLSRRHCIAAVVAASILNLHGTPWMPFKLTSKDLYFIQRHGKVQYDQIFVTQTLADNISVASDISRDDSDNYDGNPSLHALGVLLMEIMLWKPIHDFWDDVNHKYSQIPAQVLLNIRSDKGFKRTLSVLERIGFSGGPAYRNAVEHCIKCDLQCDLESLDDKEFRDAVYHYVVAPLQNIAYITTAPMTAGSGRFACTA</sequence>
<dbReference type="Pfam" id="PF24476">
    <property type="entry name" value="DUF7580"/>
    <property type="match status" value="1"/>
</dbReference>
<gene>
    <name evidence="2" type="ORF">B0I35DRAFT_439882</name>
</gene>
<keyword evidence="3" id="KW-1185">Reference proteome</keyword>
<proteinExistence type="predicted"/>
<dbReference type="AlphaFoldDB" id="A0A8K0SFS0"/>
<protein>
    <recommendedName>
        <fullName evidence="1">DUF7580 domain-containing protein</fullName>
    </recommendedName>
</protein>
<organism evidence="2 3">
    <name type="scientific">Stachybotrys elegans</name>
    <dbReference type="NCBI Taxonomy" id="80388"/>
    <lineage>
        <taxon>Eukaryota</taxon>
        <taxon>Fungi</taxon>
        <taxon>Dikarya</taxon>
        <taxon>Ascomycota</taxon>
        <taxon>Pezizomycotina</taxon>
        <taxon>Sordariomycetes</taxon>
        <taxon>Hypocreomycetidae</taxon>
        <taxon>Hypocreales</taxon>
        <taxon>Stachybotryaceae</taxon>
        <taxon>Stachybotrys</taxon>
    </lineage>
</organism>
<name>A0A8K0SFS0_9HYPO</name>
<dbReference type="Proteomes" id="UP000813444">
    <property type="component" value="Unassembled WGS sequence"/>
</dbReference>
<dbReference type="EMBL" id="JAGPNK010000012">
    <property type="protein sequence ID" value="KAH7310915.1"/>
    <property type="molecule type" value="Genomic_DNA"/>
</dbReference>
<reference evidence="2" key="1">
    <citation type="journal article" date="2021" name="Nat. Commun.">
        <title>Genetic determinants of endophytism in the Arabidopsis root mycobiome.</title>
        <authorList>
            <person name="Mesny F."/>
            <person name="Miyauchi S."/>
            <person name="Thiergart T."/>
            <person name="Pickel B."/>
            <person name="Atanasova L."/>
            <person name="Karlsson M."/>
            <person name="Huettel B."/>
            <person name="Barry K.W."/>
            <person name="Haridas S."/>
            <person name="Chen C."/>
            <person name="Bauer D."/>
            <person name="Andreopoulos W."/>
            <person name="Pangilinan J."/>
            <person name="LaButti K."/>
            <person name="Riley R."/>
            <person name="Lipzen A."/>
            <person name="Clum A."/>
            <person name="Drula E."/>
            <person name="Henrissat B."/>
            <person name="Kohler A."/>
            <person name="Grigoriev I.V."/>
            <person name="Martin F.M."/>
            <person name="Hacquard S."/>
        </authorList>
    </citation>
    <scope>NUCLEOTIDE SEQUENCE</scope>
    <source>
        <strain evidence="2">MPI-CAGE-CH-0235</strain>
    </source>
</reference>
<dbReference type="InterPro" id="IPR056002">
    <property type="entry name" value="DUF7580"/>
</dbReference>
<accession>A0A8K0SFS0</accession>